<accession>A0AAE4JTZ6</accession>
<organism evidence="1 2">
    <name type="scientific">Clostridium sporogenes</name>
    <dbReference type="NCBI Taxonomy" id="1509"/>
    <lineage>
        <taxon>Bacteria</taxon>
        <taxon>Bacillati</taxon>
        <taxon>Bacillota</taxon>
        <taxon>Clostridia</taxon>
        <taxon>Eubacteriales</taxon>
        <taxon>Clostridiaceae</taxon>
        <taxon>Clostridium</taxon>
    </lineage>
</organism>
<dbReference type="Proteomes" id="UP001182303">
    <property type="component" value="Unassembled WGS sequence"/>
</dbReference>
<comment type="caution">
    <text evidence="1">The sequence shown here is derived from an EMBL/GenBank/DDBJ whole genome shotgun (WGS) entry which is preliminary data.</text>
</comment>
<protein>
    <submittedName>
        <fullName evidence="1">Uncharacterized protein</fullName>
    </submittedName>
</protein>
<name>A0AAE4JTZ6_CLOSG</name>
<dbReference type="RefSeq" id="WP_310944487.1">
    <property type="nucleotide sequence ID" value="NZ_JARUIS010000035.1"/>
</dbReference>
<gene>
    <name evidence="1" type="ORF">P9J83_16825</name>
</gene>
<proteinExistence type="predicted"/>
<reference evidence="1" key="1">
    <citation type="submission" date="2023-04" db="EMBL/GenBank/DDBJ databases">
        <title>Assessment of the microbiological origin of a defect in Grana Padano cheese.</title>
        <authorList>
            <person name="Zago M."/>
            <person name="Rossetti L."/>
            <person name="Bonvini B."/>
            <person name="Carminati D."/>
            <person name="Giraffa G."/>
        </authorList>
    </citation>
    <scope>NUCLEOTIDE SEQUENCE</scope>
    <source>
        <strain evidence="1">4990</strain>
    </source>
</reference>
<evidence type="ECO:0000313" key="1">
    <source>
        <dbReference type="EMBL" id="MDS1005140.1"/>
    </source>
</evidence>
<dbReference type="AlphaFoldDB" id="A0AAE4JTZ6"/>
<dbReference type="EMBL" id="JARUIS010000035">
    <property type="protein sequence ID" value="MDS1005140.1"/>
    <property type="molecule type" value="Genomic_DNA"/>
</dbReference>
<sequence length="228" mass="27847">MSIKSDIEQDCNLCIEYMKEIRKEQLKENFIKEIHKIAYIYLDFQSIISNDKTLIIYKEIVSNIVHLLFLSYNIDKKILLMLNRNSIDNIIKIAKSKYEFDDNFKNKKIEEKFEMIKKFNDFNKLEVYSKSIDYMLTEYKKGCGYIHSTKPDYLTTYQTIAEYRKNVITYKDLNNINKFYKNMLLIIFVIYNNEIKNYKNHDKLTRIRSFLYKNYVKEYLKFFYDVDF</sequence>
<evidence type="ECO:0000313" key="2">
    <source>
        <dbReference type="Proteomes" id="UP001182303"/>
    </source>
</evidence>